<reference evidence="1 2" key="1">
    <citation type="submission" date="2020-10" db="EMBL/GenBank/DDBJ databases">
        <authorList>
            <person name="Sedaghatjoo S."/>
        </authorList>
    </citation>
    <scope>NUCLEOTIDE SEQUENCE [LARGE SCALE GENOMIC DNA]</scope>
    <source>
        <strain evidence="1 2">LLFL</strain>
    </source>
</reference>
<dbReference type="Proteomes" id="UP000836404">
    <property type="component" value="Unassembled WGS sequence"/>
</dbReference>
<evidence type="ECO:0000313" key="1">
    <source>
        <dbReference type="EMBL" id="CAD6931023.1"/>
    </source>
</evidence>
<protein>
    <submittedName>
        <fullName evidence="1">Uncharacterized protein</fullName>
    </submittedName>
</protein>
<evidence type="ECO:0000313" key="2">
    <source>
        <dbReference type="Proteomes" id="UP000836404"/>
    </source>
</evidence>
<organism evidence="1 2">
    <name type="scientific">Tilletia laevis</name>
    <dbReference type="NCBI Taxonomy" id="157183"/>
    <lineage>
        <taxon>Eukaryota</taxon>
        <taxon>Fungi</taxon>
        <taxon>Dikarya</taxon>
        <taxon>Basidiomycota</taxon>
        <taxon>Ustilaginomycotina</taxon>
        <taxon>Exobasidiomycetes</taxon>
        <taxon>Tilletiales</taxon>
        <taxon>Tilletiaceae</taxon>
        <taxon>Tilletia</taxon>
    </lineage>
</organism>
<name>A0A9N8QFW8_9BASI</name>
<comment type="caution">
    <text evidence="1">The sequence shown here is derived from an EMBL/GenBank/DDBJ whole genome shotgun (WGS) entry which is preliminary data.</text>
</comment>
<dbReference type="AlphaFoldDB" id="A0A9N8QFW8"/>
<gene>
    <name evidence="1" type="ORF">JKILLFL_G8158</name>
</gene>
<sequence length="99" mass="11020">MRIHMTTVSSQGVGAQDVVYGGHPTLKHRMVSCTVRRLLDSGLSTATARSTNKMTERNRCSNANGRQLLSLTIAHIAAAGRRASRYLQYTEHDHQYCFV</sequence>
<dbReference type="EMBL" id="CAJHJF010002907">
    <property type="protein sequence ID" value="CAD6931023.1"/>
    <property type="molecule type" value="Genomic_DNA"/>
</dbReference>
<accession>A0A9N8QFW8</accession>
<keyword evidence="2" id="KW-1185">Reference proteome</keyword>
<proteinExistence type="predicted"/>